<evidence type="ECO:0000256" key="4">
    <source>
        <dbReference type="SAM" id="MobiDB-lite"/>
    </source>
</evidence>
<feature type="domain" description="CBM1" evidence="6">
    <location>
        <begin position="374"/>
        <end position="432"/>
    </location>
</feature>
<name>A0AAD7J1X7_9AGAR</name>
<keyword evidence="3" id="KW-0378">Hydrolase</keyword>
<evidence type="ECO:0000313" key="7">
    <source>
        <dbReference type="EMBL" id="KAJ7754207.1"/>
    </source>
</evidence>
<dbReference type="SUPFAM" id="SSF53474">
    <property type="entry name" value="alpha/beta-Hydrolases"/>
    <property type="match status" value="2"/>
</dbReference>
<dbReference type="InterPro" id="IPR050955">
    <property type="entry name" value="Plant_Biomass_Hydrol_Est"/>
</dbReference>
<dbReference type="GO" id="GO:0005975">
    <property type="term" value="P:carbohydrate metabolic process"/>
    <property type="evidence" value="ECO:0007669"/>
    <property type="project" value="InterPro"/>
</dbReference>
<evidence type="ECO:0000256" key="3">
    <source>
        <dbReference type="ARBA" id="ARBA00022801"/>
    </source>
</evidence>
<dbReference type="Pfam" id="PF10503">
    <property type="entry name" value="Esterase_PHB"/>
    <property type="match status" value="1"/>
</dbReference>
<dbReference type="Proteomes" id="UP001215280">
    <property type="component" value="Unassembled WGS sequence"/>
</dbReference>
<evidence type="ECO:0000259" key="6">
    <source>
        <dbReference type="PROSITE" id="PS51164"/>
    </source>
</evidence>
<dbReference type="GO" id="GO:0005576">
    <property type="term" value="C:extracellular region"/>
    <property type="evidence" value="ECO:0007669"/>
    <property type="project" value="InterPro"/>
</dbReference>
<feature type="signal peptide" evidence="5">
    <location>
        <begin position="1"/>
        <end position="22"/>
    </location>
</feature>
<dbReference type="GO" id="GO:0030248">
    <property type="term" value="F:cellulose binding"/>
    <property type="evidence" value="ECO:0007669"/>
    <property type="project" value="InterPro"/>
</dbReference>
<dbReference type="PROSITE" id="PS51164">
    <property type="entry name" value="CBM1_2"/>
    <property type="match status" value="1"/>
</dbReference>
<keyword evidence="8" id="KW-1185">Reference proteome</keyword>
<feature type="chain" id="PRO_5042155858" evidence="5">
    <location>
        <begin position="23"/>
        <end position="460"/>
    </location>
</feature>
<feature type="region of interest" description="Disordered" evidence="4">
    <location>
        <begin position="340"/>
        <end position="376"/>
    </location>
</feature>
<proteinExistence type="predicted"/>
<dbReference type="AlphaFoldDB" id="A0AAD7J1X7"/>
<feature type="compositionally biased region" description="Low complexity" evidence="4">
    <location>
        <begin position="347"/>
        <end position="362"/>
    </location>
</feature>
<dbReference type="EMBL" id="JARJLG010000068">
    <property type="protein sequence ID" value="KAJ7754207.1"/>
    <property type="molecule type" value="Genomic_DNA"/>
</dbReference>
<evidence type="ECO:0000256" key="2">
    <source>
        <dbReference type="ARBA" id="ARBA00022729"/>
    </source>
</evidence>
<keyword evidence="1" id="KW-0719">Serine esterase</keyword>
<dbReference type="SMART" id="SM00236">
    <property type="entry name" value="fCBD"/>
    <property type="match status" value="1"/>
</dbReference>
<keyword evidence="2 5" id="KW-0732">Signal</keyword>
<comment type="caution">
    <text evidence="7">The sequence shown here is derived from an EMBL/GenBank/DDBJ whole genome shotgun (WGS) entry which is preliminary data.</text>
</comment>
<gene>
    <name evidence="7" type="ORF">DFH07DRAFT_1029611</name>
</gene>
<protein>
    <submittedName>
        <fullName evidence="7">Carbohydrate esterase family 1 and carbohydrate-binding module family 1 protein</fullName>
    </submittedName>
</protein>
<reference evidence="7" key="1">
    <citation type="submission" date="2023-03" db="EMBL/GenBank/DDBJ databases">
        <title>Massive genome expansion in bonnet fungi (Mycena s.s.) driven by repeated elements and novel gene families across ecological guilds.</title>
        <authorList>
            <consortium name="Lawrence Berkeley National Laboratory"/>
            <person name="Harder C.B."/>
            <person name="Miyauchi S."/>
            <person name="Viragh M."/>
            <person name="Kuo A."/>
            <person name="Thoen E."/>
            <person name="Andreopoulos B."/>
            <person name="Lu D."/>
            <person name="Skrede I."/>
            <person name="Drula E."/>
            <person name="Henrissat B."/>
            <person name="Morin E."/>
            <person name="Kohler A."/>
            <person name="Barry K."/>
            <person name="LaButti K."/>
            <person name="Morin E."/>
            <person name="Salamov A."/>
            <person name="Lipzen A."/>
            <person name="Mereny Z."/>
            <person name="Hegedus B."/>
            <person name="Baldrian P."/>
            <person name="Stursova M."/>
            <person name="Weitz H."/>
            <person name="Taylor A."/>
            <person name="Grigoriev I.V."/>
            <person name="Nagy L.G."/>
            <person name="Martin F."/>
            <person name="Kauserud H."/>
        </authorList>
    </citation>
    <scope>NUCLEOTIDE SEQUENCE</scope>
    <source>
        <strain evidence="7">CBHHK188m</strain>
    </source>
</reference>
<dbReference type="InterPro" id="IPR000254">
    <property type="entry name" value="CBD"/>
</dbReference>
<organism evidence="7 8">
    <name type="scientific">Mycena maculata</name>
    <dbReference type="NCBI Taxonomy" id="230809"/>
    <lineage>
        <taxon>Eukaryota</taxon>
        <taxon>Fungi</taxon>
        <taxon>Dikarya</taxon>
        <taxon>Basidiomycota</taxon>
        <taxon>Agaricomycotina</taxon>
        <taxon>Agaricomycetes</taxon>
        <taxon>Agaricomycetidae</taxon>
        <taxon>Agaricales</taxon>
        <taxon>Marasmiineae</taxon>
        <taxon>Mycenaceae</taxon>
        <taxon>Mycena</taxon>
    </lineage>
</organism>
<dbReference type="Gene3D" id="3.40.50.1820">
    <property type="entry name" value="alpha/beta hydrolase"/>
    <property type="match status" value="1"/>
</dbReference>
<accession>A0AAD7J1X7</accession>
<dbReference type="InterPro" id="IPR010126">
    <property type="entry name" value="Esterase_phb"/>
</dbReference>
<evidence type="ECO:0000313" key="8">
    <source>
        <dbReference type="Proteomes" id="UP001215280"/>
    </source>
</evidence>
<dbReference type="InterPro" id="IPR029058">
    <property type="entry name" value="AB_hydrolase_fold"/>
</dbReference>
<evidence type="ECO:0000256" key="1">
    <source>
        <dbReference type="ARBA" id="ARBA00022487"/>
    </source>
</evidence>
<dbReference type="GO" id="GO:0052689">
    <property type="term" value="F:carboxylic ester hydrolase activity"/>
    <property type="evidence" value="ECO:0007669"/>
    <property type="project" value="UniProtKB-KW"/>
</dbReference>
<dbReference type="PANTHER" id="PTHR43037">
    <property type="entry name" value="UNNAMED PRODUCT-RELATED"/>
    <property type="match status" value="1"/>
</dbReference>
<evidence type="ECO:0000256" key="5">
    <source>
        <dbReference type="SAM" id="SignalP"/>
    </source>
</evidence>
<dbReference type="Pfam" id="PF00734">
    <property type="entry name" value="CBM_1"/>
    <property type="match status" value="1"/>
</dbReference>
<sequence>MVLRFPLLASALLFHWSGLVSALTSSLQQVTNFGSNPTNVGMYVYKPTTVTANPAVIFAIHECTATGPAYFSGSPYAQLADTYGFIVIYPSSANSGTCWDVSSSKSLTHNGGGDSNGIANMVSYAISTYKADPTRIFVTGSSSGAMMTNVLAATYPELWRAASVYSGVAAGCFVSSFGGVDAWNSTCADGQTVDTQQQWASVVRAISLVGSCRRLYKLVQVSKVDKPTSSQVMSKKRQVRKNEKILRYTGGYPPIQEYHGTADTTLYPPNLNEEVKEWSGIFGYNASAPTQVLQNTPLAGYTKSIYGPNLQGILAQGVGHTVPIQGNEDLKWFGIIPGGTAPPPTGPSSTTTTGPTTTITTPTAPPTTTAPPGGGAAHWTQCGGIGWSGPTSCVAPYTCTTVNGSGTIREQQNSPTTGNLRLSIRPHFSGCYPLVFSTNGTFTDYSADANLENIEISRFI</sequence>
<dbReference type="PANTHER" id="PTHR43037:SF5">
    <property type="entry name" value="FERULOYL ESTERASE"/>
    <property type="match status" value="1"/>
</dbReference>